<accession>A0A916N4P6</accession>
<evidence type="ECO:0008006" key="3">
    <source>
        <dbReference type="Google" id="ProtNLM"/>
    </source>
</evidence>
<name>A0A916N4P6_9BURK</name>
<sequence length="132" mass="14434">MHAMNHPQTEHHCESVWNVDPLGLVMVAGEQFKIADIGMRMLVPPKLYQAQGFPSTYVFAPIIDPADPTLAFLREAPMCIGKMKAYRLPQHAQIRMCGNSVSPPMAAALVSVNVPGMASWSAKESRRFGVAA</sequence>
<evidence type="ECO:0000313" key="2">
    <source>
        <dbReference type="Proteomes" id="UP000672934"/>
    </source>
</evidence>
<proteinExistence type="predicted"/>
<dbReference type="InterPro" id="IPR029063">
    <property type="entry name" value="SAM-dependent_MTases_sf"/>
</dbReference>
<dbReference type="EMBL" id="CAJPUY010000010">
    <property type="protein sequence ID" value="CAG2144265.1"/>
    <property type="molecule type" value="Genomic_DNA"/>
</dbReference>
<comment type="caution">
    <text evidence="1">The sequence shown here is derived from an EMBL/GenBank/DDBJ whole genome shotgun (WGS) entry which is preliminary data.</text>
</comment>
<dbReference type="AlphaFoldDB" id="A0A916N4P6"/>
<protein>
    <recommendedName>
        <fullName evidence="3">DNA (cytosine-5-)-methyltransferase</fullName>
    </recommendedName>
</protein>
<dbReference type="SUPFAM" id="SSF53335">
    <property type="entry name" value="S-adenosyl-L-methionine-dependent methyltransferases"/>
    <property type="match status" value="1"/>
</dbReference>
<gene>
    <name evidence="1" type="ORF">LMG31506_02968</name>
</gene>
<reference evidence="1" key="1">
    <citation type="submission" date="2021-03" db="EMBL/GenBank/DDBJ databases">
        <authorList>
            <person name="Peeters C."/>
        </authorList>
    </citation>
    <scope>NUCLEOTIDE SEQUENCE</scope>
    <source>
        <strain evidence="1">LMG 31506</strain>
    </source>
</reference>
<keyword evidence="2" id="KW-1185">Reference proteome</keyword>
<evidence type="ECO:0000313" key="1">
    <source>
        <dbReference type="EMBL" id="CAG2144265.1"/>
    </source>
</evidence>
<organism evidence="1 2">
    <name type="scientific">Cupriavidus yeoncheonensis</name>
    <dbReference type="NCBI Taxonomy" id="1462994"/>
    <lineage>
        <taxon>Bacteria</taxon>
        <taxon>Pseudomonadati</taxon>
        <taxon>Pseudomonadota</taxon>
        <taxon>Betaproteobacteria</taxon>
        <taxon>Burkholderiales</taxon>
        <taxon>Burkholderiaceae</taxon>
        <taxon>Cupriavidus</taxon>
    </lineage>
</organism>
<dbReference type="Proteomes" id="UP000672934">
    <property type="component" value="Unassembled WGS sequence"/>
</dbReference>